<dbReference type="SUPFAM" id="SSF52343">
    <property type="entry name" value="Ferredoxin reductase-like, C-terminal NADP-linked domain"/>
    <property type="match status" value="1"/>
</dbReference>
<dbReference type="InterPro" id="IPR033892">
    <property type="entry name" value="FNR_bac"/>
</dbReference>
<organism evidence="12 13">
    <name type="scientific">Thioalkalivibrio halophilus</name>
    <dbReference type="NCBI Taxonomy" id="252474"/>
    <lineage>
        <taxon>Bacteria</taxon>
        <taxon>Pseudomonadati</taxon>
        <taxon>Pseudomonadota</taxon>
        <taxon>Gammaproteobacteria</taxon>
        <taxon>Chromatiales</taxon>
        <taxon>Ectothiorhodospiraceae</taxon>
        <taxon>Thioalkalivibrio</taxon>
    </lineage>
</organism>
<comment type="caution">
    <text evidence="12">The sequence shown here is derived from an EMBL/GenBank/DDBJ whole genome shotgun (WGS) entry which is preliminary data.</text>
</comment>
<sequence length="246" mass="28183">MGWVTGTVQERKQWTDRLFSLRIDADVEPFVAGQFNRLRMEIDGELVGRPYSYVNAPDERPLDFYMITVPDGPLSNRLVQLEPGDTVELMPRATGFFTLNEIPDGRDLWLLSTGTGIGPFLSILKTDEPWERFENIRLVHAVRHAEELTYQDTIARFSERDPERFQYIPFVSREAHPGAIQGRITTALSEGELEAQAGIDFAPEHSQVMLCGNPDMVSETQSMLRERGLEKNRRRKPGHLTTESYW</sequence>
<keyword evidence="8" id="KW-0560">Oxidoreductase</keyword>
<feature type="domain" description="FAD-binding FR-type" evidence="11">
    <location>
        <begin position="1"/>
        <end position="100"/>
    </location>
</feature>
<evidence type="ECO:0000313" key="13">
    <source>
        <dbReference type="Proteomes" id="UP000189177"/>
    </source>
</evidence>
<gene>
    <name evidence="12" type="ORF">B1A74_07115</name>
</gene>
<dbReference type="InterPro" id="IPR008333">
    <property type="entry name" value="Cbr1-like_FAD-bd_dom"/>
</dbReference>
<name>A0A1V2ZYL0_9GAMM</name>
<evidence type="ECO:0000256" key="6">
    <source>
        <dbReference type="ARBA" id="ARBA00022827"/>
    </source>
</evidence>
<dbReference type="InterPro" id="IPR051930">
    <property type="entry name" value="FNR_type-1"/>
</dbReference>
<dbReference type="STRING" id="252474.B1A74_07115"/>
<protein>
    <recommendedName>
        <fullName evidence="3">ferredoxin--NADP(+) reductase</fullName>
        <ecNumber evidence="3">1.18.1.2</ecNumber>
    </recommendedName>
</protein>
<dbReference type="PANTHER" id="PTHR47878:SF1">
    <property type="entry name" value="FLAVODOXIN_FERREDOXIN--NADP REDUCTASE"/>
    <property type="match status" value="1"/>
</dbReference>
<keyword evidence="6" id="KW-0274">FAD</keyword>
<evidence type="ECO:0000256" key="1">
    <source>
        <dbReference type="ARBA" id="ARBA00001974"/>
    </source>
</evidence>
<dbReference type="AlphaFoldDB" id="A0A1V2ZYL0"/>
<dbReference type="Proteomes" id="UP000189177">
    <property type="component" value="Unassembled WGS sequence"/>
</dbReference>
<dbReference type="PANTHER" id="PTHR47878">
    <property type="entry name" value="OXIDOREDUCTASE FAD/NAD(P)-BINDING DOMAIN PROTEIN"/>
    <property type="match status" value="1"/>
</dbReference>
<evidence type="ECO:0000259" key="11">
    <source>
        <dbReference type="PROSITE" id="PS51384"/>
    </source>
</evidence>
<evidence type="ECO:0000256" key="9">
    <source>
        <dbReference type="ARBA" id="ARBA00047776"/>
    </source>
</evidence>
<comment type="cofactor">
    <cofactor evidence="1">
        <name>FAD</name>
        <dbReference type="ChEBI" id="CHEBI:57692"/>
    </cofactor>
</comment>
<dbReference type="EC" id="1.18.1.2" evidence="3"/>
<dbReference type="Pfam" id="PF00970">
    <property type="entry name" value="FAD_binding_6"/>
    <property type="match status" value="1"/>
</dbReference>
<evidence type="ECO:0000256" key="2">
    <source>
        <dbReference type="ARBA" id="ARBA00008312"/>
    </source>
</evidence>
<evidence type="ECO:0000256" key="10">
    <source>
        <dbReference type="SAM" id="MobiDB-lite"/>
    </source>
</evidence>
<dbReference type="GO" id="GO:0004324">
    <property type="term" value="F:ferredoxin-NADP+ reductase activity"/>
    <property type="evidence" value="ECO:0007669"/>
    <property type="project" value="UniProtKB-EC"/>
</dbReference>
<dbReference type="InterPro" id="IPR017927">
    <property type="entry name" value="FAD-bd_FR_type"/>
</dbReference>
<dbReference type="RefSeq" id="WP_077244205.1">
    <property type="nucleotide sequence ID" value="NZ_MUZR01000022.1"/>
</dbReference>
<evidence type="ECO:0000256" key="4">
    <source>
        <dbReference type="ARBA" id="ARBA00022630"/>
    </source>
</evidence>
<evidence type="ECO:0000256" key="3">
    <source>
        <dbReference type="ARBA" id="ARBA00013223"/>
    </source>
</evidence>
<dbReference type="InterPro" id="IPR017938">
    <property type="entry name" value="Riboflavin_synthase-like_b-brl"/>
</dbReference>
<reference evidence="12 13" key="1">
    <citation type="submission" date="2017-02" db="EMBL/GenBank/DDBJ databases">
        <title>Genomic diversity within the haloalkaliphilic genus Thioalkalivibrio.</title>
        <authorList>
            <person name="Ahn A.-C."/>
            <person name="Meier-Kolthoff J."/>
            <person name="Overmars L."/>
            <person name="Richter M."/>
            <person name="Woyke T."/>
            <person name="Sorokin D.Y."/>
            <person name="Muyzer G."/>
        </authorList>
    </citation>
    <scope>NUCLEOTIDE SEQUENCE [LARGE SCALE GENOMIC DNA]</scope>
    <source>
        <strain evidence="12 13">HL17</strain>
    </source>
</reference>
<evidence type="ECO:0000256" key="7">
    <source>
        <dbReference type="ARBA" id="ARBA00022857"/>
    </source>
</evidence>
<dbReference type="Gene3D" id="2.40.30.10">
    <property type="entry name" value="Translation factors"/>
    <property type="match status" value="1"/>
</dbReference>
<dbReference type="GO" id="GO:0000166">
    <property type="term" value="F:nucleotide binding"/>
    <property type="evidence" value="ECO:0007669"/>
    <property type="project" value="UniProtKB-KW"/>
</dbReference>
<dbReference type="Gene3D" id="3.40.50.80">
    <property type="entry name" value="Nucleotide-binding domain of ferredoxin-NADP reductase (FNR) module"/>
    <property type="match status" value="1"/>
</dbReference>
<accession>A0A1V2ZYL0</accession>
<comment type="catalytic activity">
    <reaction evidence="9">
        <text>2 reduced [2Fe-2S]-[ferredoxin] + NADP(+) + H(+) = 2 oxidized [2Fe-2S]-[ferredoxin] + NADPH</text>
        <dbReference type="Rhea" id="RHEA:20125"/>
        <dbReference type="Rhea" id="RHEA-COMP:10000"/>
        <dbReference type="Rhea" id="RHEA-COMP:10001"/>
        <dbReference type="ChEBI" id="CHEBI:15378"/>
        <dbReference type="ChEBI" id="CHEBI:33737"/>
        <dbReference type="ChEBI" id="CHEBI:33738"/>
        <dbReference type="ChEBI" id="CHEBI:57783"/>
        <dbReference type="ChEBI" id="CHEBI:58349"/>
        <dbReference type="EC" id="1.18.1.2"/>
    </reaction>
</comment>
<dbReference type="InterPro" id="IPR039261">
    <property type="entry name" value="FNR_nucleotide-bd"/>
</dbReference>
<dbReference type="GO" id="GO:0042167">
    <property type="term" value="P:heme catabolic process"/>
    <property type="evidence" value="ECO:0007669"/>
    <property type="project" value="TreeGrafter"/>
</dbReference>
<dbReference type="PROSITE" id="PS51384">
    <property type="entry name" value="FAD_FR"/>
    <property type="match status" value="1"/>
</dbReference>
<keyword evidence="13" id="KW-1185">Reference proteome</keyword>
<keyword evidence="7" id="KW-0521">NADP</keyword>
<evidence type="ECO:0000256" key="5">
    <source>
        <dbReference type="ARBA" id="ARBA00022741"/>
    </source>
</evidence>
<dbReference type="OrthoDB" id="9784483at2"/>
<keyword evidence="4" id="KW-0285">Flavoprotein</keyword>
<feature type="region of interest" description="Disordered" evidence="10">
    <location>
        <begin position="225"/>
        <end position="246"/>
    </location>
</feature>
<evidence type="ECO:0000313" key="12">
    <source>
        <dbReference type="EMBL" id="OOC10176.1"/>
    </source>
</evidence>
<evidence type="ECO:0000256" key="8">
    <source>
        <dbReference type="ARBA" id="ARBA00023002"/>
    </source>
</evidence>
<comment type="similarity">
    <text evidence="2">Belongs to the ferredoxin--NADP reductase type 1 family.</text>
</comment>
<dbReference type="EMBL" id="MUZR01000022">
    <property type="protein sequence ID" value="OOC10176.1"/>
    <property type="molecule type" value="Genomic_DNA"/>
</dbReference>
<keyword evidence="5" id="KW-0547">Nucleotide-binding</keyword>
<dbReference type="Pfam" id="PF00175">
    <property type="entry name" value="NAD_binding_1"/>
    <property type="match status" value="1"/>
</dbReference>
<dbReference type="GO" id="GO:0034599">
    <property type="term" value="P:cellular response to oxidative stress"/>
    <property type="evidence" value="ECO:0007669"/>
    <property type="project" value="TreeGrafter"/>
</dbReference>
<dbReference type="SUPFAM" id="SSF63380">
    <property type="entry name" value="Riboflavin synthase domain-like"/>
    <property type="match status" value="1"/>
</dbReference>
<proteinExistence type="inferred from homology"/>
<dbReference type="CDD" id="cd06195">
    <property type="entry name" value="FNR1"/>
    <property type="match status" value="1"/>
</dbReference>
<dbReference type="InterPro" id="IPR001433">
    <property type="entry name" value="OxRdtase_FAD/NAD-bd"/>
</dbReference>